<gene>
    <name evidence="7" type="ORF">E2L05_05580</name>
</gene>
<dbReference type="InterPro" id="IPR022791">
    <property type="entry name" value="L-PG_synthase/AglD"/>
</dbReference>
<evidence type="ECO:0000313" key="8">
    <source>
        <dbReference type="Proteomes" id="UP000294562"/>
    </source>
</evidence>
<evidence type="ECO:0000256" key="5">
    <source>
        <dbReference type="ARBA" id="ARBA00023136"/>
    </source>
</evidence>
<proteinExistence type="predicted"/>
<feature type="transmembrane region" description="Helical" evidence="6">
    <location>
        <begin position="158"/>
        <end position="180"/>
    </location>
</feature>
<sequence>MKLPAKLREWRPGKGTVRLLSTFGLVVLLGFVVDLRAAVSLLWAADGTWLLAGYAALTLQTVISAARWRLMAERLDHRFSLLRAVREYYLAQFLNQTLPGGMVGDAGRALRAREGAGLVRAGQAVLFERMSGQIALIVLAAPGLAVSAILPGGVRWPAALGTVALAVAAFLVLMPLLVLGGSRAPGAVGRASRDFLGAAKHAVFAREVRLTQIVLSFGTALSTLAAFSFCAAATGTGLNAFSVVTVVPLILLAMIIPLSVAGWGLRESAAALLFPVIGASAEAGVAASVAFGLVFLAVTLPGAAVLLWDMQVRRGSAD</sequence>
<keyword evidence="4 6" id="KW-1133">Transmembrane helix</keyword>
<reference evidence="7 8" key="1">
    <citation type="submission" date="2019-03" db="EMBL/GenBank/DDBJ databases">
        <title>Rhodobacteraceae bacterium SM1902, a new member of the family Rhodobacteraceae isolated from Yantai.</title>
        <authorList>
            <person name="Sun Y."/>
        </authorList>
    </citation>
    <scope>NUCLEOTIDE SEQUENCE [LARGE SCALE GENOMIC DNA]</scope>
    <source>
        <strain evidence="7 8">SM1902</strain>
    </source>
</reference>
<protein>
    <submittedName>
        <fullName evidence="7">Flippase-like domain-containing protein</fullName>
    </submittedName>
</protein>
<feature type="transmembrane region" description="Helical" evidence="6">
    <location>
        <begin position="20"/>
        <end position="43"/>
    </location>
</feature>
<evidence type="ECO:0000256" key="4">
    <source>
        <dbReference type="ARBA" id="ARBA00022989"/>
    </source>
</evidence>
<dbReference type="Proteomes" id="UP000294562">
    <property type="component" value="Unassembled WGS sequence"/>
</dbReference>
<accession>A0A4R6B4V6</accession>
<feature type="transmembrane region" description="Helical" evidence="6">
    <location>
        <begin position="213"/>
        <end position="234"/>
    </location>
</feature>
<comment type="subcellular location">
    <subcellularLocation>
        <location evidence="1">Cell membrane</location>
        <topology evidence="1">Multi-pass membrane protein</topology>
    </subcellularLocation>
</comment>
<evidence type="ECO:0000256" key="3">
    <source>
        <dbReference type="ARBA" id="ARBA00022692"/>
    </source>
</evidence>
<feature type="transmembrane region" description="Helical" evidence="6">
    <location>
        <begin position="49"/>
        <end position="68"/>
    </location>
</feature>
<keyword evidence="2" id="KW-1003">Cell membrane</keyword>
<evidence type="ECO:0000313" key="7">
    <source>
        <dbReference type="EMBL" id="TDL90396.1"/>
    </source>
</evidence>
<feature type="transmembrane region" description="Helical" evidence="6">
    <location>
        <begin position="134"/>
        <end position="152"/>
    </location>
</feature>
<organism evidence="7 8">
    <name type="scientific">Meridianimarinicoccus aquatilis</name>
    <dbReference type="NCBI Taxonomy" id="2552766"/>
    <lineage>
        <taxon>Bacteria</taxon>
        <taxon>Pseudomonadati</taxon>
        <taxon>Pseudomonadota</taxon>
        <taxon>Alphaproteobacteria</taxon>
        <taxon>Rhodobacterales</taxon>
        <taxon>Paracoccaceae</taxon>
        <taxon>Meridianimarinicoccus</taxon>
    </lineage>
</organism>
<keyword evidence="8" id="KW-1185">Reference proteome</keyword>
<evidence type="ECO:0000256" key="1">
    <source>
        <dbReference type="ARBA" id="ARBA00004651"/>
    </source>
</evidence>
<feature type="transmembrane region" description="Helical" evidence="6">
    <location>
        <begin position="240"/>
        <end position="265"/>
    </location>
</feature>
<dbReference type="Pfam" id="PF03706">
    <property type="entry name" value="LPG_synthase_TM"/>
    <property type="match status" value="1"/>
</dbReference>
<comment type="caution">
    <text evidence="7">The sequence shown here is derived from an EMBL/GenBank/DDBJ whole genome shotgun (WGS) entry which is preliminary data.</text>
</comment>
<dbReference type="AlphaFoldDB" id="A0A4R6B4V6"/>
<dbReference type="RefSeq" id="WP_133341911.1">
    <property type="nucleotide sequence ID" value="NZ_SMZO01000009.1"/>
</dbReference>
<dbReference type="EMBL" id="SMZO01000009">
    <property type="protein sequence ID" value="TDL90396.1"/>
    <property type="molecule type" value="Genomic_DNA"/>
</dbReference>
<keyword evidence="5 6" id="KW-0472">Membrane</keyword>
<dbReference type="GO" id="GO:0005886">
    <property type="term" value="C:plasma membrane"/>
    <property type="evidence" value="ECO:0007669"/>
    <property type="project" value="UniProtKB-SubCell"/>
</dbReference>
<keyword evidence="3 6" id="KW-0812">Transmembrane</keyword>
<evidence type="ECO:0000256" key="6">
    <source>
        <dbReference type="SAM" id="Phobius"/>
    </source>
</evidence>
<evidence type="ECO:0000256" key="2">
    <source>
        <dbReference type="ARBA" id="ARBA00022475"/>
    </source>
</evidence>
<dbReference type="PANTHER" id="PTHR40277:SF1">
    <property type="entry name" value="BLL5419 PROTEIN"/>
    <property type="match status" value="1"/>
</dbReference>
<dbReference type="OrthoDB" id="9126302at2"/>
<feature type="transmembrane region" description="Helical" evidence="6">
    <location>
        <begin position="285"/>
        <end position="308"/>
    </location>
</feature>
<name>A0A4R6B4V6_9RHOB</name>
<dbReference type="PANTHER" id="PTHR40277">
    <property type="entry name" value="BLL5419 PROTEIN"/>
    <property type="match status" value="1"/>
</dbReference>